<dbReference type="GO" id="GO:0005506">
    <property type="term" value="F:iron ion binding"/>
    <property type="evidence" value="ECO:0007669"/>
    <property type="project" value="InterPro"/>
</dbReference>
<gene>
    <name evidence="1" type="ORF">MVEN_01856800</name>
</gene>
<evidence type="ECO:0000313" key="1">
    <source>
        <dbReference type="EMBL" id="KAF7341214.1"/>
    </source>
</evidence>
<dbReference type="GO" id="GO:0016705">
    <property type="term" value="F:oxidoreductase activity, acting on paired donors, with incorporation or reduction of molecular oxygen"/>
    <property type="evidence" value="ECO:0007669"/>
    <property type="project" value="InterPro"/>
</dbReference>
<name>A0A8H7CKM3_9AGAR</name>
<dbReference type="OrthoDB" id="1470350at2759"/>
<dbReference type="SUPFAM" id="SSF48264">
    <property type="entry name" value="Cytochrome P450"/>
    <property type="match status" value="1"/>
</dbReference>
<proteinExistence type="predicted"/>
<dbReference type="EMBL" id="JACAZI010000018">
    <property type="protein sequence ID" value="KAF7341214.1"/>
    <property type="molecule type" value="Genomic_DNA"/>
</dbReference>
<dbReference type="InterPro" id="IPR036396">
    <property type="entry name" value="Cyt_P450_sf"/>
</dbReference>
<dbReference type="GO" id="GO:0020037">
    <property type="term" value="F:heme binding"/>
    <property type="evidence" value="ECO:0007669"/>
    <property type="project" value="InterPro"/>
</dbReference>
<evidence type="ECO:0000313" key="2">
    <source>
        <dbReference type="Proteomes" id="UP000620124"/>
    </source>
</evidence>
<sequence>MAVIGLAISNAGTLAVYALYALLKVFYQEFTSPLRNVPGPNTDHRFLGNRPGLFGNFDGQEEPWTTQYGRTLRINSFLGRTIEYTIDTKPLQHSLTNSYLYRKPAPGRYFLTRVVGPGILLVGKDDHRKQRKIMVICSESGGVARVNVLPEFSTAALDIIGKDSIMSSRLSAPTLKALVMSCTTRLRRYPRLETCKKVSSDILKVNVPFARSALPNSKVDNVINGAEATMCRIGPRLLQDSRQKILEGSSADSAAPRDPLSLLVRANMAKDISEAQRLSDEDVLACKCFA</sequence>
<dbReference type="Proteomes" id="UP000620124">
    <property type="component" value="Unassembled WGS sequence"/>
</dbReference>
<dbReference type="GO" id="GO:0004497">
    <property type="term" value="F:monooxygenase activity"/>
    <property type="evidence" value="ECO:0007669"/>
    <property type="project" value="InterPro"/>
</dbReference>
<dbReference type="AlphaFoldDB" id="A0A8H7CKM3"/>
<comment type="caution">
    <text evidence="1">The sequence shown here is derived from an EMBL/GenBank/DDBJ whole genome shotgun (WGS) entry which is preliminary data.</text>
</comment>
<keyword evidence="2" id="KW-1185">Reference proteome</keyword>
<reference evidence="1" key="1">
    <citation type="submission" date="2020-05" db="EMBL/GenBank/DDBJ databases">
        <title>Mycena genomes resolve the evolution of fungal bioluminescence.</title>
        <authorList>
            <person name="Tsai I.J."/>
        </authorList>
    </citation>
    <scope>NUCLEOTIDE SEQUENCE</scope>
    <source>
        <strain evidence="1">CCC161011</strain>
    </source>
</reference>
<protein>
    <recommendedName>
        <fullName evidence="3">Cytochrome P450</fullName>
    </recommendedName>
</protein>
<dbReference type="Gene3D" id="1.10.630.10">
    <property type="entry name" value="Cytochrome P450"/>
    <property type="match status" value="1"/>
</dbReference>
<accession>A0A8H7CKM3</accession>
<evidence type="ECO:0008006" key="3">
    <source>
        <dbReference type="Google" id="ProtNLM"/>
    </source>
</evidence>
<organism evidence="1 2">
    <name type="scientific">Mycena venus</name>
    <dbReference type="NCBI Taxonomy" id="2733690"/>
    <lineage>
        <taxon>Eukaryota</taxon>
        <taxon>Fungi</taxon>
        <taxon>Dikarya</taxon>
        <taxon>Basidiomycota</taxon>
        <taxon>Agaricomycotina</taxon>
        <taxon>Agaricomycetes</taxon>
        <taxon>Agaricomycetidae</taxon>
        <taxon>Agaricales</taxon>
        <taxon>Marasmiineae</taxon>
        <taxon>Mycenaceae</taxon>
        <taxon>Mycena</taxon>
    </lineage>
</organism>